<gene>
    <name evidence="2" type="ORF">EWB00_000229</name>
</gene>
<dbReference type="EMBL" id="SKCS01000108">
    <property type="protein sequence ID" value="TNN16683.1"/>
    <property type="molecule type" value="Genomic_DNA"/>
</dbReference>
<evidence type="ECO:0000313" key="3">
    <source>
        <dbReference type="Proteomes" id="UP000311919"/>
    </source>
</evidence>
<evidence type="ECO:0000256" key="1">
    <source>
        <dbReference type="SAM" id="Coils"/>
    </source>
</evidence>
<proteinExistence type="predicted"/>
<comment type="caution">
    <text evidence="2">The sequence shown here is derived from an EMBL/GenBank/DDBJ whole genome shotgun (WGS) entry which is preliminary data.</text>
</comment>
<dbReference type="AlphaFoldDB" id="A0A4Z2DJK3"/>
<reference evidence="2 3" key="1">
    <citation type="submission" date="2019-03" db="EMBL/GenBank/DDBJ databases">
        <title>An improved genome assembly of the fluke Schistosoma japonicum.</title>
        <authorList>
            <person name="Hu W."/>
            <person name="Luo F."/>
            <person name="Yin M."/>
            <person name="Mo X."/>
            <person name="Sun C."/>
            <person name="Wu Q."/>
            <person name="Zhu B."/>
            <person name="Xiang M."/>
            <person name="Wang J."/>
            <person name="Wang Y."/>
            <person name="Zhang T."/>
            <person name="Xu B."/>
            <person name="Zheng H."/>
            <person name="Feng Z."/>
        </authorList>
    </citation>
    <scope>NUCLEOTIDE SEQUENCE [LARGE SCALE GENOMIC DNA]</scope>
    <source>
        <strain evidence="2">HuSjv2</strain>
        <tissue evidence="2">Worms</tissue>
    </source>
</reference>
<keyword evidence="1" id="KW-0175">Coiled coil</keyword>
<protein>
    <submittedName>
        <fullName evidence="2">Uncharacterized protein</fullName>
    </submittedName>
</protein>
<sequence length="200" mass="23448">MCDAEVNNRVLRSTINDLSEEILSQTLVRSSNTVIPKVDVSMQTEIEIHHNDNTSVGPRMEEIFETHLLKFSELHKEINELSQLVNETKSVFAQHQKTIQDNLKILTDLFLTVCKNERQSLLLQLENERCSNEAIRTKLNIVETDKLELENTIIKLKEQKDREMKKFNANKQVKRLKEELANSYLQLEQIKQVKFEVHYN</sequence>
<evidence type="ECO:0000313" key="2">
    <source>
        <dbReference type="EMBL" id="TNN16683.1"/>
    </source>
</evidence>
<feature type="coiled-coil region" evidence="1">
    <location>
        <begin position="139"/>
        <end position="193"/>
    </location>
</feature>
<name>A0A4Z2DJK3_SCHJA</name>
<keyword evidence="3" id="KW-1185">Reference proteome</keyword>
<organism evidence="2 3">
    <name type="scientific">Schistosoma japonicum</name>
    <name type="common">Blood fluke</name>
    <dbReference type="NCBI Taxonomy" id="6182"/>
    <lineage>
        <taxon>Eukaryota</taxon>
        <taxon>Metazoa</taxon>
        <taxon>Spiralia</taxon>
        <taxon>Lophotrochozoa</taxon>
        <taxon>Platyhelminthes</taxon>
        <taxon>Trematoda</taxon>
        <taxon>Digenea</taxon>
        <taxon>Strigeidida</taxon>
        <taxon>Schistosomatoidea</taxon>
        <taxon>Schistosomatidae</taxon>
        <taxon>Schistosoma</taxon>
    </lineage>
</organism>
<dbReference type="OrthoDB" id="10020070at2759"/>
<accession>A0A4Z2DJK3</accession>
<dbReference type="Proteomes" id="UP000311919">
    <property type="component" value="Unassembled WGS sequence"/>
</dbReference>